<dbReference type="InterPro" id="IPR011057">
    <property type="entry name" value="Mss4-like_sf"/>
</dbReference>
<comment type="similarity">
    <text evidence="1">Belongs to the Gfa family.</text>
</comment>
<protein>
    <submittedName>
        <fullName evidence="6">Uncharacterized conserved protein</fullName>
    </submittedName>
</protein>
<evidence type="ECO:0000256" key="4">
    <source>
        <dbReference type="ARBA" id="ARBA00023239"/>
    </source>
</evidence>
<dbReference type="Proteomes" id="UP000198284">
    <property type="component" value="Unassembled WGS sequence"/>
</dbReference>
<accession>A0A239IV86</accession>
<dbReference type="InterPro" id="IPR006913">
    <property type="entry name" value="CENP-V/GFA"/>
</dbReference>
<dbReference type="Gene3D" id="3.90.1590.10">
    <property type="entry name" value="glutathione-dependent formaldehyde- activating enzyme (gfa)"/>
    <property type="match status" value="1"/>
</dbReference>
<dbReference type="EMBL" id="FZOT01000010">
    <property type="protein sequence ID" value="SNS97292.1"/>
    <property type="molecule type" value="Genomic_DNA"/>
</dbReference>
<keyword evidence="3" id="KW-0862">Zinc</keyword>
<keyword evidence="4" id="KW-0456">Lyase</keyword>
<evidence type="ECO:0000313" key="7">
    <source>
        <dbReference type="Proteomes" id="UP000198284"/>
    </source>
</evidence>
<dbReference type="GO" id="GO:0046872">
    <property type="term" value="F:metal ion binding"/>
    <property type="evidence" value="ECO:0007669"/>
    <property type="project" value="UniProtKB-KW"/>
</dbReference>
<evidence type="ECO:0000259" key="5">
    <source>
        <dbReference type="PROSITE" id="PS51891"/>
    </source>
</evidence>
<dbReference type="SUPFAM" id="SSF51316">
    <property type="entry name" value="Mss4-like"/>
    <property type="match status" value="1"/>
</dbReference>
<keyword evidence="7" id="KW-1185">Reference proteome</keyword>
<feature type="domain" description="CENP-V/GFA" evidence="5">
    <location>
        <begin position="12"/>
        <end position="129"/>
    </location>
</feature>
<evidence type="ECO:0000256" key="2">
    <source>
        <dbReference type="ARBA" id="ARBA00022723"/>
    </source>
</evidence>
<dbReference type="Pfam" id="PF04828">
    <property type="entry name" value="GFA"/>
    <property type="match status" value="1"/>
</dbReference>
<gene>
    <name evidence="6" type="ORF">SAMN06265795_110134</name>
</gene>
<dbReference type="PANTHER" id="PTHR33337">
    <property type="entry name" value="GFA DOMAIN-CONTAINING PROTEIN"/>
    <property type="match status" value="1"/>
</dbReference>
<dbReference type="RefSeq" id="WP_176442502.1">
    <property type="nucleotide sequence ID" value="NZ_FZOT01000010.1"/>
</dbReference>
<proteinExistence type="inferred from homology"/>
<keyword evidence="2" id="KW-0479">Metal-binding</keyword>
<dbReference type="AlphaFoldDB" id="A0A239IV86"/>
<evidence type="ECO:0000256" key="1">
    <source>
        <dbReference type="ARBA" id="ARBA00005495"/>
    </source>
</evidence>
<evidence type="ECO:0000313" key="6">
    <source>
        <dbReference type="EMBL" id="SNS97292.1"/>
    </source>
</evidence>
<sequence>MDAASPTAPADIRGQCACGAVHFSCSGSPLAMYNCHCLSCQHASGTGFVPVVVAASAGFRVEGPCREQAFAEKKTNHPLRGFCAQCGSQLYARSELLPGVVLVHAANLDDSDFFKPIADIWTLAARSWTHMDHGIPKVLLAPPILEKEGVVRI</sequence>
<dbReference type="GO" id="GO:0016846">
    <property type="term" value="F:carbon-sulfur lyase activity"/>
    <property type="evidence" value="ECO:0007669"/>
    <property type="project" value="InterPro"/>
</dbReference>
<dbReference type="PANTHER" id="PTHR33337:SF40">
    <property type="entry name" value="CENP-V_GFA DOMAIN-CONTAINING PROTEIN-RELATED"/>
    <property type="match status" value="1"/>
</dbReference>
<name>A0A239IV86_9BURK</name>
<reference evidence="6 7" key="1">
    <citation type="submission" date="2017-06" db="EMBL/GenBank/DDBJ databases">
        <authorList>
            <person name="Kim H.J."/>
            <person name="Triplett B.A."/>
        </authorList>
    </citation>
    <scope>NUCLEOTIDE SEQUENCE [LARGE SCALE GENOMIC DNA]</scope>
    <source>
        <strain evidence="6 7">U15</strain>
    </source>
</reference>
<organism evidence="6 7">
    <name type="scientific">Noviherbaspirillum humi</name>
    <dbReference type="NCBI Taxonomy" id="1688639"/>
    <lineage>
        <taxon>Bacteria</taxon>
        <taxon>Pseudomonadati</taxon>
        <taxon>Pseudomonadota</taxon>
        <taxon>Betaproteobacteria</taxon>
        <taxon>Burkholderiales</taxon>
        <taxon>Oxalobacteraceae</taxon>
        <taxon>Noviherbaspirillum</taxon>
    </lineage>
</organism>
<evidence type="ECO:0000256" key="3">
    <source>
        <dbReference type="ARBA" id="ARBA00022833"/>
    </source>
</evidence>
<dbReference type="PROSITE" id="PS51891">
    <property type="entry name" value="CENP_V_GFA"/>
    <property type="match status" value="1"/>
</dbReference>